<evidence type="ECO:0000313" key="3">
    <source>
        <dbReference type="Proteomes" id="UP001497480"/>
    </source>
</evidence>
<keyword evidence="1" id="KW-0812">Transmembrane</keyword>
<feature type="transmembrane region" description="Helical" evidence="1">
    <location>
        <begin position="80"/>
        <end position="100"/>
    </location>
</feature>
<organism evidence="2 3">
    <name type="scientific">Lupinus luteus</name>
    <name type="common">European yellow lupine</name>
    <dbReference type="NCBI Taxonomy" id="3873"/>
    <lineage>
        <taxon>Eukaryota</taxon>
        <taxon>Viridiplantae</taxon>
        <taxon>Streptophyta</taxon>
        <taxon>Embryophyta</taxon>
        <taxon>Tracheophyta</taxon>
        <taxon>Spermatophyta</taxon>
        <taxon>Magnoliopsida</taxon>
        <taxon>eudicotyledons</taxon>
        <taxon>Gunneridae</taxon>
        <taxon>Pentapetalae</taxon>
        <taxon>rosids</taxon>
        <taxon>fabids</taxon>
        <taxon>Fabales</taxon>
        <taxon>Fabaceae</taxon>
        <taxon>Papilionoideae</taxon>
        <taxon>50 kb inversion clade</taxon>
        <taxon>genistoids sensu lato</taxon>
        <taxon>core genistoids</taxon>
        <taxon>Genisteae</taxon>
        <taxon>Lupinus</taxon>
    </lineage>
</organism>
<protein>
    <submittedName>
        <fullName evidence="2">Uncharacterized protein</fullName>
    </submittedName>
</protein>
<proteinExistence type="predicted"/>
<gene>
    <name evidence="2" type="ORF">LLUT_LOCUS32122</name>
</gene>
<evidence type="ECO:0000256" key="1">
    <source>
        <dbReference type="SAM" id="Phobius"/>
    </source>
</evidence>
<sequence>MKGNTSEPSHKYFLAFPLFHCGAFSLKPFFLALNSPPKFILYTLQDRWNATKSFLVIELSLVSASLLVFLILLLDPFSFHPSYLALFLATSRTLFLYVIMSKILTFSKIKLFYTSSS</sequence>
<keyword evidence="1" id="KW-1133">Transmembrane helix</keyword>
<comment type="caution">
    <text evidence="2">The sequence shown here is derived from an EMBL/GenBank/DDBJ whole genome shotgun (WGS) entry which is preliminary data.</text>
</comment>
<dbReference type="EMBL" id="CAXHTB010000023">
    <property type="protein sequence ID" value="CAL0331062.1"/>
    <property type="molecule type" value="Genomic_DNA"/>
</dbReference>
<keyword evidence="3" id="KW-1185">Reference proteome</keyword>
<evidence type="ECO:0000313" key="2">
    <source>
        <dbReference type="EMBL" id="CAL0331062.1"/>
    </source>
</evidence>
<keyword evidence="1" id="KW-0472">Membrane</keyword>
<feature type="transmembrane region" description="Helical" evidence="1">
    <location>
        <begin position="54"/>
        <end position="74"/>
    </location>
</feature>
<feature type="transmembrane region" description="Helical" evidence="1">
    <location>
        <begin position="12"/>
        <end position="33"/>
    </location>
</feature>
<dbReference type="AlphaFoldDB" id="A0AAV1YB23"/>
<reference evidence="2 3" key="1">
    <citation type="submission" date="2024-03" db="EMBL/GenBank/DDBJ databases">
        <authorList>
            <person name="Martinez-Hernandez J."/>
        </authorList>
    </citation>
    <scope>NUCLEOTIDE SEQUENCE [LARGE SCALE GENOMIC DNA]</scope>
</reference>
<name>A0AAV1YB23_LUPLU</name>
<dbReference type="Proteomes" id="UP001497480">
    <property type="component" value="Unassembled WGS sequence"/>
</dbReference>
<accession>A0AAV1YB23</accession>